<comment type="caution">
    <text evidence="2">The sequence shown here is derived from an EMBL/GenBank/DDBJ whole genome shotgun (WGS) entry which is preliminary data.</text>
</comment>
<accession>A0ABT1Y182</accession>
<dbReference type="Proteomes" id="UP001524944">
    <property type="component" value="Unassembled WGS sequence"/>
</dbReference>
<protein>
    <submittedName>
        <fullName evidence="2">Uncharacterized protein</fullName>
    </submittedName>
</protein>
<evidence type="ECO:0000256" key="1">
    <source>
        <dbReference type="SAM" id="SignalP"/>
    </source>
</evidence>
<dbReference type="EMBL" id="JANPWE010000001">
    <property type="protein sequence ID" value="MCR6544590.1"/>
    <property type="molecule type" value="Genomic_DNA"/>
</dbReference>
<evidence type="ECO:0000313" key="2">
    <source>
        <dbReference type="EMBL" id="MCR6544590.1"/>
    </source>
</evidence>
<sequence length="162" mass="18218">MKKRMIVLSVLVLLIFSASIATYANNSTNLDVQAQKHIAKVNERLSIGYEDIVKTYEIDKNNYIKCGPEDIGDLVNGKIVAIDNLDSTKLWDILVYDFMNQHTIGSLEPVILAKNDGKEILFMFKDKDGNNICLKASKNTNNQWETGKEIRKGQPILAITTN</sequence>
<name>A0ABT1Y182_9FIRM</name>
<dbReference type="RefSeq" id="WP_089610043.1">
    <property type="nucleotide sequence ID" value="NZ_CP022121.1"/>
</dbReference>
<gene>
    <name evidence="2" type="ORF">NVS47_03515</name>
</gene>
<reference evidence="2 3" key="1">
    <citation type="submission" date="2022-08" db="EMBL/GenBank/DDBJ databases">
        <title>Proteogenomics of the novel Dehalobacterium formicoaceticum strain EZ94 highlights a key role of methyltransferases during anaerobic dichloromethane degradation.</title>
        <authorList>
            <person name="Wasmund K."/>
        </authorList>
    </citation>
    <scope>NUCLEOTIDE SEQUENCE [LARGE SCALE GENOMIC DNA]</scope>
    <source>
        <strain evidence="2 3">EZ94</strain>
    </source>
</reference>
<keyword evidence="3" id="KW-1185">Reference proteome</keyword>
<feature type="signal peptide" evidence="1">
    <location>
        <begin position="1"/>
        <end position="23"/>
    </location>
</feature>
<evidence type="ECO:0000313" key="3">
    <source>
        <dbReference type="Proteomes" id="UP001524944"/>
    </source>
</evidence>
<organism evidence="2 3">
    <name type="scientific">Dehalobacterium formicoaceticum</name>
    <dbReference type="NCBI Taxonomy" id="51515"/>
    <lineage>
        <taxon>Bacteria</taxon>
        <taxon>Bacillati</taxon>
        <taxon>Bacillota</taxon>
        <taxon>Clostridia</taxon>
        <taxon>Eubacteriales</taxon>
        <taxon>Peptococcaceae</taxon>
        <taxon>Dehalobacterium</taxon>
    </lineage>
</organism>
<feature type="chain" id="PRO_5045208732" evidence="1">
    <location>
        <begin position="24"/>
        <end position="162"/>
    </location>
</feature>
<keyword evidence="1" id="KW-0732">Signal</keyword>
<proteinExistence type="predicted"/>